<comment type="caution">
    <text evidence="2">The sequence shown here is derived from an EMBL/GenBank/DDBJ whole genome shotgun (WGS) entry which is preliminary data.</text>
</comment>
<keyword evidence="3" id="KW-1185">Reference proteome</keyword>
<accession>A0A0R0CBK4</accession>
<dbReference type="OrthoDB" id="5986110at2"/>
<evidence type="ECO:0000256" key="1">
    <source>
        <dbReference type="SAM" id="MobiDB-lite"/>
    </source>
</evidence>
<dbReference type="Proteomes" id="UP000050864">
    <property type="component" value="Unassembled WGS sequence"/>
</dbReference>
<dbReference type="PATRIC" id="fig|405444.3.peg.1752"/>
<dbReference type="AlphaFoldDB" id="A0A0R0CBK4"/>
<protein>
    <submittedName>
        <fullName evidence="2">Uncharacterized protein</fullName>
    </submittedName>
</protein>
<proteinExistence type="predicted"/>
<gene>
    <name evidence="2" type="ORF">ABB26_13265</name>
</gene>
<feature type="region of interest" description="Disordered" evidence="1">
    <location>
        <begin position="1"/>
        <end position="43"/>
    </location>
</feature>
<dbReference type="EMBL" id="LDJI01000025">
    <property type="protein sequence ID" value="KRG63281.1"/>
    <property type="molecule type" value="Genomic_DNA"/>
</dbReference>
<sequence>MMLAGTVQAQQAPPTPPPVAVTDGQAEVAQDEIPPPQADGNVTTLGEVRALKPEDDEPLDLYRFKNPVQAESNRFSKSWSEPPTPEQVSMSGGYLLMGINYGLMAAAKGLHKLTNGRDQIQSAIARPPPELTEQQLRRAADYCEGADCAAAGR</sequence>
<name>A0A0R0CBK4_9GAMM</name>
<organism evidence="2 3">
    <name type="scientific">Stenotrophomonas humi</name>
    <dbReference type="NCBI Taxonomy" id="405444"/>
    <lineage>
        <taxon>Bacteria</taxon>
        <taxon>Pseudomonadati</taxon>
        <taxon>Pseudomonadota</taxon>
        <taxon>Gammaproteobacteria</taxon>
        <taxon>Lysobacterales</taxon>
        <taxon>Lysobacteraceae</taxon>
        <taxon>Stenotrophomonas</taxon>
    </lineage>
</organism>
<reference evidence="2 3" key="1">
    <citation type="submission" date="2015-05" db="EMBL/GenBank/DDBJ databases">
        <title>Genome sequencing and analysis of members of genus Stenotrophomonas.</title>
        <authorList>
            <person name="Patil P.P."/>
            <person name="Midha S."/>
            <person name="Patil P.B."/>
        </authorList>
    </citation>
    <scope>NUCLEOTIDE SEQUENCE [LARGE SCALE GENOMIC DNA]</scope>
    <source>
        <strain evidence="2 3">DSM 18929</strain>
    </source>
</reference>
<evidence type="ECO:0000313" key="2">
    <source>
        <dbReference type="EMBL" id="KRG63281.1"/>
    </source>
</evidence>
<feature type="compositionally biased region" description="Low complexity" evidence="1">
    <location>
        <begin position="1"/>
        <end position="12"/>
    </location>
</feature>
<dbReference type="STRING" id="405444.ABB26_13265"/>
<evidence type="ECO:0000313" key="3">
    <source>
        <dbReference type="Proteomes" id="UP000050864"/>
    </source>
</evidence>